<keyword evidence="3" id="KW-1185">Reference proteome</keyword>
<name>A0A8H7BWQ9_9FUNG</name>
<evidence type="ECO:0000313" key="3">
    <source>
        <dbReference type="Proteomes" id="UP000605846"/>
    </source>
</evidence>
<dbReference type="OrthoDB" id="2261617at2759"/>
<dbReference type="Proteomes" id="UP000605846">
    <property type="component" value="Unassembled WGS sequence"/>
</dbReference>
<dbReference type="AlphaFoldDB" id="A0A8H7BWQ9"/>
<comment type="caution">
    <text evidence="2">The sequence shown here is derived from an EMBL/GenBank/DDBJ whole genome shotgun (WGS) entry which is preliminary data.</text>
</comment>
<dbReference type="EMBL" id="JABAYA010000001">
    <property type="protein sequence ID" value="KAF7732891.1"/>
    <property type="molecule type" value="Genomic_DNA"/>
</dbReference>
<evidence type="ECO:0008006" key="4">
    <source>
        <dbReference type="Google" id="ProtNLM"/>
    </source>
</evidence>
<proteinExistence type="predicted"/>
<gene>
    <name evidence="2" type="ORF">EC973_000167</name>
</gene>
<keyword evidence="1" id="KW-0175">Coiled coil</keyword>
<accession>A0A8H7BWQ9</accession>
<sequence>MSSSRSTKVIEELQETWEAVQKELAQTKAQLASARELKAQAEEDTKIYTEANRTYRTNIQELMQVLESKQRTLDATKQASRVLESQVKKLKDEALASRKQLEELRRKEQVLERDRDVAVADKQRAECQRQALTDAVAMLGTRFARELASLQTDLATVNHLTRSIGERAQTQALMIETKMTKQMMLKRKEYMEQLIQAKHHLESNTQAFVDHVQTDLQSLIDNIDKATGRTDDFQNAVLKCRGEVNGLINRIRTYTEASGVD</sequence>
<evidence type="ECO:0000256" key="1">
    <source>
        <dbReference type="SAM" id="Coils"/>
    </source>
</evidence>
<evidence type="ECO:0000313" key="2">
    <source>
        <dbReference type="EMBL" id="KAF7732891.1"/>
    </source>
</evidence>
<protein>
    <recommendedName>
        <fullName evidence="4">SWI5-dependent HO expression protein 3</fullName>
    </recommendedName>
</protein>
<feature type="coiled-coil region" evidence="1">
    <location>
        <begin position="10"/>
        <end position="121"/>
    </location>
</feature>
<organism evidence="2 3">
    <name type="scientific">Apophysomyces ossiformis</name>
    <dbReference type="NCBI Taxonomy" id="679940"/>
    <lineage>
        <taxon>Eukaryota</taxon>
        <taxon>Fungi</taxon>
        <taxon>Fungi incertae sedis</taxon>
        <taxon>Mucoromycota</taxon>
        <taxon>Mucoromycotina</taxon>
        <taxon>Mucoromycetes</taxon>
        <taxon>Mucorales</taxon>
        <taxon>Mucorineae</taxon>
        <taxon>Mucoraceae</taxon>
        <taxon>Apophysomyces</taxon>
    </lineage>
</organism>
<reference evidence="2" key="1">
    <citation type="submission" date="2020-01" db="EMBL/GenBank/DDBJ databases">
        <title>Genome Sequencing of Three Apophysomyces-Like Fungal Strains Confirms a Novel Fungal Genus in the Mucoromycota with divergent Burkholderia-like Endosymbiotic Bacteria.</title>
        <authorList>
            <person name="Stajich J.E."/>
            <person name="Macias A.M."/>
            <person name="Carter-House D."/>
            <person name="Lovett B."/>
            <person name="Kasson L.R."/>
            <person name="Berry K."/>
            <person name="Grigoriev I."/>
            <person name="Chang Y."/>
            <person name="Spatafora J."/>
            <person name="Kasson M.T."/>
        </authorList>
    </citation>
    <scope>NUCLEOTIDE SEQUENCE</scope>
    <source>
        <strain evidence="2">NRRL A-21654</strain>
    </source>
</reference>